<protein>
    <submittedName>
        <fullName evidence="1">Uncharacterized protein</fullName>
    </submittedName>
</protein>
<reference evidence="1 2" key="1">
    <citation type="submission" date="2023-05" db="EMBL/GenBank/DDBJ databases">
        <title>A 100% complete, gapless, phased diploid assembly of the Scenedesmus obliquus UTEX 3031 genome.</title>
        <authorList>
            <person name="Biondi T.C."/>
            <person name="Hanschen E.R."/>
            <person name="Kwon T."/>
            <person name="Eng W."/>
            <person name="Kruse C.P.S."/>
            <person name="Koehler S.I."/>
            <person name="Kunde Y."/>
            <person name="Gleasner C.D."/>
            <person name="You Mak K.T."/>
            <person name="Polle J."/>
            <person name="Hovde B.T."/>
            <person name="Starkenburg S.R."/>
        </authorList>
    </citation>
    <scope>NUCLEOTIDE SEQUENCE [LARGE SCALE GENOMIC DNA]</scope>
    <source>
        <strain evidence="1 2">DOE0152z</strain>
    </source>
</reference>
<organism evidence="1 2">
    <name type="scientific">Tetradesmus obliquus</name>
    <name type="common">Green alga</name>
    <name type="synonym">Acutodesmus obliquus</name>
    <dbReference type="NCBI Taxonomy" id="3088"/>
    <lineage>
        <taxon>Eukaryota</taxon>
        <taxon>Viridiplantae</taxon>
        <taxon>Chlorophyta</taxon>
        <taxon>core chlorophytes</taxon>
        <taxon>Chlorophyceae</taxon>
        <taxon>CS clade</taxon>
        <taxon>Sphaeropleales</taxon>
        <taxon>Scenedesmaceae</taxon>
        <taxon>Tetradesmus</taxon>
    </lineage>
</organism>
<accession>A0ABY8UH12</accession>
<keyword evidence="2" id="KW-1185">Reference proteome</keyword>
<dbReference type="EMBL" id="CP126219">
    <property type="protein sequence ID" value="WIA20812.1"/>
    <property type="molecule type" value="Genomic_DNA"/>
</dbReference>
<name>A0ABY8UH12_TETOB</name>
<sequence length="236" mass="25438">MQGQRPGQQSNSDTRSQFYMCLKRLTSGNARRPSDLCWLIQLAWALLEAGEDLVVLEALGSSSSRGSSYTGAAAASMSGLELLRELVCSTASGANCKLVLDSPNAAAAGVNLLQLVVVVDDHWRRFPAACGAAAQGVRSRRLQLKLEQLQGVIGQRMNCNAALSTLQQRTRQVAAAASAATAHRVQPVLPEQLPGELRQPGGPRHDNDHADFRRISIAPTQQQVLCDVDPYLPRNM</sequence>
<evidence type="ECO:0000313" key="1">
    <source>
        <dbReference type="EMBL" id="WIA20812.1"/>
    </source>
</evidence>
<evidence type="ECO:0000313" key="2">
    <source>
        <dbReference type="Proteomes" id="UP001244341"/>
    </source>
</evidence>
<dbReference type="Proteomes" id="UP001244341">
    <property type="component" value="Chromosome 12b"/>
</dbReference>
<proteinExistence type="predicted"/>
<gene>
    <name evidence="1" type="ORF">OEZ85_005168</name>
</gene>